<keyword evidence="1" id="KW-0378">Hydrolase</keyword>
<comment type="caution">
    <text evidence="1">The sequence shown here is derived from an EMBL/GenBank/DDBJ whole genome shotgun (WGS) entry which is preliminary data.</text>
</comment>
<name>A0AAW0CDY5_9AGAR</name>
<dbReference type="AlphaFoldDB" id="A0AAW0CDY5"/>
<dbReference type="InterPro" id="IPR036691">
    <property type="entry name" value="Endo/exonu/phosph_ase_sf"/>
</dbReference>
<reference evidence="1 2" key="1">
    <citation type="journal article" date="2024" name="J Genomics">
        <title>Draft genome sequencing and assembly of Favolaschia claudopus CIRM-BRFM 2984 isolated from oak limbs.</title>
        <authorList>
            <person name="Navarro D."/>
            <person name="Drula E."/>
            <person name="Chaduli D."/>
            <person name="Cazenave R."/>
            <person name="Ahrendt S."/>
            <person name="Wang J."/>
            <person name="Lipzen A."/>
            <person name="Daum C."/>
            <person name="Barry K."/>
            <person name="Grigoriev I.V."/>
            <person name="Favel A."/>
            <person name="Rosso M.N."/>
            <person name="Martin F."/>
        </authorList>
    </citation>
    <scope>NUCLEOTIDE SEQUENCE [LARGE SCALE GENOMIC DNA]</scope>
    <source>
        <strain evidence="1 2">CIRM-BRFM 2984</strain>
    </source>
</reference>
<dbReference type="EMBL" id="JAWWNJ010000018">
    <property type="protein sequence ID" value="KAK7037153.1"/>
    <property type="molecule type" value="Genomic_DNA"/>
</dbReference>
<dbReference type="Gene3D" id="3.60.10.10">
    <property type="entry name" value="Endonuclease/exonuclease/phosphatase"/>
    <property type="match status" value="1"/>
</dbReference>
<proteinExistence type="predicted"/>
<gene>
    <name evidence="1" type="ORF">R3P38DRAFT_3311662</name>
</gene>
<keyword evidence="2" id="KW-1185">Reference proteome</keyword>
<evidence type="ECO:0000313" key="1">
    <source>
        <dbReference type="EMBL" id="KAK7037153.1"/>
    </source>
</evidence>
<accession>A0AAW0CDY5</accession>
<dbReference type="GO" id="GO:0004519">
    <property type="term" value="F:endonuclease activity"/>
    <property type="evidence" value="ECO:0007669"/>
    <property type="project" value="UniProtKB-KW"/>
</dbReference>
<keyword evidence="1" id="KW-0255">Endonuclease</keyword>
<sequence>MTPLPNLHHSESTQARLRTGADLEKRIQRHHGNGSPNVHSADNKWFEIWQIMREQKVGALLRQTDIMNLLGRVIRLEHSKHPLTANAKGVAIVLNKNMVETTDIRTWEIVPGRAMLTKMKNVDGSALLVLGIYAPNAPGENATFWTTIKSYFEAHPTLKPDIMAGDFNMVEDAIDRFPTRADNNPPVNAFDDLKSFLGLIDGWRETFPTTRAYTYHQTQAQGGSESRIDRMYVKEGLFEQTFEWQIQTVGIRTNHRMVSVRMTTEESPTVGHGRWVWPAHLSADKRKMDELEARNPEERDDSDNFQTRWVEFKNGMCEKGRERSKVQIPRITQELTDLEDKIQAIDADGTLSKEERRLSGAVLIEKVHCAKY</sequence>
<protein>
    <submittedName>
        <fullName evidence="1">Endonuclease/exonuclease/phosphatase</fullName>
    </submittedName>
</protein>
<keyword evidence="1" id="KW-0540">Nuclease</keyword>
<evidence type="ECO:0000313" key="2">
    <source>
        <dbReference type="Proteomes" id="UP001362999"/>
    </source>
</evidence>
<dbReference type="SUPFAM" id="SSF56219">
    <property type="entry name" value="DNase I-like"/>
    <property type="match status" value="1"/>
</dbReference>
<organism evidence="1 2">
    <name type="scientific">Favolaschia claudopus</name>
    <dbReference type="NCBI Taxonomy" id="2862362"/>
    <lineage>
        <taxon>Eukaryota</taxon>
        <taxon>Fungi</taxon>
        <taxon>Dikarya</taxon>
        <taxon>Basidiomycota</taxon>
        <taxon>Agaricomycotina</taxon>
        <taxon>Agaricomycetes</taxon>
        <taxon>Agaricomycetidae</taxon>
        <taxon>Agaricales</taxon>
        <taxon>Marasmiineae</taxon>
        <taxon>Mycenaceae</taxon>
        <taxon>Favolaschia</taxon>
    </lineage>
</organism>
<dbReference type="Proteomes" id="UP001362999">
    <property type="component" value="Unassembled WGS sequence"/>
</dbReference>